<dbReference type="InterPro" id="IPR036390">
    <property type="entry name" value="WH_DNA-bd_sf"/>
</dbReference>
<sequence length="121" mass="13662">MTRKSDEPRDVIAKWEVQLRKGVLEFIILLSLNEREQYGFELISGIAERAAINVPEGTLYPLLLRLQKEELISSRLAEGDGGAPRKYYTLTPQGRELLQAMIPTWSKLTISVDRLLHGAAV</sequence>
<feature type="domain" description="Transcription regulator PadR N-terminal" evidence="1">
    <location>
        <begin position="28"/>
        <end position="99"/>
    </location>
</feature>
<protein>
    <submittedName>
        <fullName evidence="2">PadR family transcriptional regulator</fullName>
    </submittedName>
</protein>
<dbReference type="SUPFAM" id="SSF46785">
    <property type="entry name" value="Winged helix' DNA-binding domain"/>
    <property type="match status" value="1"/>
</dbReference>
<proteinExistence type="predicted"/>
<dbReference type="Proteomes" id="UP000323560">
    <property type="component" value="Chromosome"/>
</dbReference>
<dbReference type="RefSeq" id="WP_051400858.1">
    <property type="nucleotide sequence ID" value="NZ_CP043043.1"/>
</dbReference>
<dbReference type="PANTHER" id="PTHR33169">
    <property type="entry name" value="PADR-FAMILY TRANSCRIPTIONAL REGULATOR"/>
    <property type="match status" value="1"/>
</dbReference>
<dbReference type="InterPro" id="IPR036388">
    <property type="entry name" value="WH-like_DNA-bd_sf"/>
</dbReference>
<organism evidence="2 3">
    <name type="scientific">Gluconobacter thailandicus</name>
    <dbReference type="NCBI Taxonomy" id="257438"/>
    <lineage>
        <taxon>Bacteria</taxon>
        <taxon>Pseudomonadati</taxon>
        <taxon>Pseudomonadota</taxon>
        <taxon>Alphaproteobacteria</taxon>
        <taxon>Acetobacterales</taxon>
        <taxon>Acetobacteraceae</taxon>
        <taxon>Gluconobacter</taxon>
    </lineage>
</organism>
<reference evidence="2 3" key="1">
    <citation type="submission" date="2019-08" db="EMBL/GenBank/DDBJ databases">
        <title>Gluconobacter frateurii HD924 genome.</title>
        <authorList>
            <person name="Liu Y."/>
            <person name="Zhang P."/>
        </authorList>
    </citation>
    <scope>NUCLEOTIDE SEQUENCE [LARGE SCALE GENOMIC DNA]</scope>
    <source>
        <strain evidence="2 3">HD924</strain>
    </source>
</reference>
<dbReference type="KEGG" id="gti:FXF46_00440"/>
<dbReference type="EMBL" id="CP043043">
    <property type="protein sequence ID" value="QEH94903.1"/>
    <property type="molecule type" value="Genomic_DNA"/>
</dbReference>
<evidence type="ECO:0000313" key="3">
    <source>
        <dbReference type="Proteomes" id="UP000323560"/>
    </source>
</evidence>
<gene>
    <name evidence="2" type="ORF">FXF46_00440</name>
</gene>
<name>A0AAP9EPA0_GLUTH</name>
<accession>A0AAP9EPA0</accession>
<dbReference type="InterPro" id="IPR052509">
    <property type="entry name" value="Metal_resp_DNA-bind_regulator"/>
</dbReference>
<dbReference type="Gene3D" id="1.10.10.10">
    <property type="entry name" value="Winged helix-like DNA-binding domain superfamily/Winged helix DNA-binding domain"/>
    <property type="match status" value="1"/>
</dbReference>
<evidence type="ECO:0000313" key="2">
    <source>
        <dbReference type="EMBL" id="QEH94903.1"/>
    </source>
</evidence>
<dbReference type="Pfam" id="PF03551">
    <property type="entry name" value="PadR"/>
    <property type="match status" value="1"/>
</dbReference>
<dbReference type="InterPro" id="IPR005149">
    <property type="entry name" value="Tscrpt_reg_PadR_N"/>
</dbReference>
<dbReference type="AlphaFoldDB" id="A0AAP9EPA0"/>
<evidence type="ECO:0000259" key="1">
    <source>
        <dbReference type="Pfam" id="PF03551"/>
    </source>
</evidence>
<dbReference type="PANTHER" id="PTHR33169:SF14">
    <property type="entry name" value="TRANSCRIPTIONAL REGULATOR RV3488"/>
    <property type="match status" value="1"/>
</dbReference>